<dbReference type="GO" id="GO:0016787">
    <property type="term" value="F:hydrolase activity"/>
    <property type="evidence" value="ECO:0007669"/>
    <property type="project" value="UniProtKB-KW"/>
</dbReference>
<gene>
    <name evidence="3" type="ORF">KAR29_02070</name>
</gene>
<evidence type="ECO:0000313" key="3">
    <source>
        <dbReference type="EMBL" id="QTX32745.1"/>
    </source>
</evidence>
<feature type="domain" description="Amidohydrolase-related" evidence="2">
    <location>
        <begin position="53"/>
        <end position="373"/>
    </location>
</feature>
<dbReference type="InterPro" id="IPR050287">
    <property type="entry name" value="MTA/SAH_deaminase"/>
</dbReference>
<dbReference type="SUPFAM" id="SSF51556">
    <property type="entry name" value="Metallo-dependent hydrolases"/>
    <property type="match status" value="1"/>
</dbReference>
<protein>
    <submittedName>
        <fullName evidence="3">Amidohydrolase family protein</fullName>
    </submittedName>
</protein>
<sequence length="423" mass="46727">MSHLIAATFRFGTAATRGWLESDDDGLIVALGSGEPPRRPDADFDDGLLFEAGDFNAHSHPEQSLYTDLVDRRWDLATWCRHTIYRFSPHLGPDEIGLGCLRAFSRMLAQGVTSVAVSYYLHGRRGNELDRAVIAAARKSGIRLLFGRMNYDRTSPGAYPAKAASQAAYFESPQEARRAYEELKDEESATVTVAPSLHSLHGSSKEAIVEGLRLAWRDGRPLQFHLSEDSQDVDIALKEQGLRPLAFFDSLLRSGQVPSLEPLFLSDCCWIDDDERAIIAKRGMKVVLDGRMNDRVRTGEADLPALLARGILPWLGTDGEASNDDLSVTGERRHLARRWQLDEGFVEAMSRRPFPMGKGTVGPLAVGAFADVVGRRKGLVEEVLVGGRPVLSRGRHLSLDVEREIEGPLKEAMERLDGTVPRA</sequence>
<dbReference type="Pfam" id="PF01979">
    <property type="entry name" value="Amidohydro_1"/>
    <property type="match status" value="1"/>
</dbReference>
<dbReference type="PANTHER" id="PTHR43794:SF11">
    <property type="entry name" value="AMIDOHYDROLASE-RELATED DOMAIN-CONTAINING PROTEIN"/>
    <property type="match status" value="1"/>
</dbReference>
<dbReference type="AlphaFoldDB" id="A0A9Q7A8V2"/>
<dbReference type="KEGG" id="aram:KAR29_02070"/>
<name>A0A9Q7A8V2_9BACT</name>
<dbReference type="InterPro" id="IPR006680">
    <property type="entry name" value="Amidohydro-rel"/>
</dbReference>
<dbReference type="PANTHER" id="PTHR43794">
    <property type="entry name" value="AMINOHYDROLASE SSNA-RELATED"/>
    <property type="match status" value="1"/>
</dbReference>
<proteinExistence type="predicted"/>
<dbReference type="Gene3D" id="3.20.20.140">
    <property type="entry name" value="Metal-dependent hydrolases"/>
    <property type="match status" value="1"/>
</dbReference>
<reference evidence="4" key="1">
    <citation type="submission" date="2021-04" db="EMBL/GenBank/DDBJ databases">
        <title>A novel Synergistetes isolate from a pyrite-forming mixed culture.</title>
        <authorList>
            <person name="Bunk B."/>
            <person name="Sproer C."/>
            <person name="Spring S."/>
            <person name="Pester M."/>
        </authorList>
    </citation>
    <scope>NUCLEOTIDE SEQUENCE [LARGE SCALE GENOMIC DNA]</scope>
    <source>
        <strain evidence="4">J.5.4.2-T.3.5.2</strain>
    </source>
</reference>
<keyword evidence="4" id="KW-1185">Reference proteome</keyword>
<keyword evidence="1" id="KW-0378">Hydrolase</keyword>
<evidence type="ECO:0000259" key="2">
    <source>
        <dbReference type="Pfam" id="PF01979"/>
    </source>
</evidence>
<evidence type="ECO:0000313" key="4">
    <source>
        <dbReference type="Proteomes" id="UP000671879"/>
    </source>
</evidence>
<evidence type="ECO:0000256" key="1">
    <source>
        <dbReference type="ARBA" id="ARBA00022801"/>
    </source>
</evidence>
<dbReference type="RefSeq" id="WP_274373998.1">
    <property type="nucleotide sequence ID" value="NZ_CP072943.1"/>
</dbReference>
<dbReference type="EMBL" id="CP072943">
    <property type="protein sequence ID" value="QTX32745.1"/>
    <property type="molecule type" value="Genomic_DNA"/>
</dbReference>
<dbReference type="Proteomes" id="UP000671879">
    <property type="component" value="Chromosome"/>
</dbReference>
<accession>A0A9Q7A8V2</accession>
<dbReference type="InterPro" id="IPR032466">
    <property type="entry name" value="Metal_Hydrolase"/>
</dbReference>
<organism evidence="3 4">
    <name type="scientific">Aminithiophilus ramosus</name>
    <dbReference type="NCBI Taxonomy" id="3029084"/>
    <lineage>
        <taxon>Bacteria</taxon>
        <taxon>Thermotogati</taxon>
        <taxon>Synergistota</taxon>
        <taxon>Synergistia</taxon>
        <taxon>Synergistales</taxon>
        <taxon>Aminithiophilaceae</taxon>
        <taxon>Aminithiophilus</taxon>
    </lineage>
</organism>